<gene>
    <name evidence="1" type="ORF">RRG08_060444</name>
</gene>
<accession>A0AAE1AMK7</accession>
<organism evidence="1 2">
    <name type="scientific">Elysia crispata</name>
    <name type="common">lettuce slug</name>
    <dbReference type="NCBI Taxonomy" id="231223"/>
    <lineage>
        <taxon>Eukaryota</taxon>
        <taxon>Metazoa</taxon>
        <taxon>Spiralia</taxon>
        <taxon>Lophotrochozoa</taxon>
        <taxon>Mollusca</taxon>
        <taxon>Gastropoda</taxon>
        <taxon>Heterobranchia</taxon>
        <taxon>Euthyneura</taxon>
        <taxon>Panpulmonata</taxon>
        <taxon>Sacoglossa</taxon>
        <taxon>Placobranchoidea</taxon>
        <taxon>Plakobranchidae</taxon>
        <taxon>Elysia</taxon>
    </lineage>
</organism>
<reference evidence="1" key="1">
    <citation type="journal article" date="2023" name="G3 (Bethesda)">
        <title>A reference genome for the long-term kleptoplast-retaining sea slug Elysia crispata morphotype clarki.</title>
        <authorList>
            <person name="Eastman K.E."/>
            <person name="Pendleton A.L."/>
            <person name="Shaikh M.A."/>
            <person name="Suttiyut T."/>
            <person name="Ogas R."/>
            <person name="Tomko P."/>
            <person name="Gavelis G."/>
            <person name="Widhalm J.R."/>
            <person name="Wisecaver J.H."/>
        </authorList>
    </citation>
    <scope>NUCLEOTIDE SEQUENCE</scope>
    <source>
        <strain evidence="1">ECLA1</strain>
    </source>
</reference>
<dbReference type="Proteomes" id="UP001283361">
    <property type="component" value="Unassembled WGS sequence"/>
</dbReference>
<comment type="caution">
    <text evidence="1">The sequence shown here is derived from an EMBL/GenBank/DDBJ whole genome shotgun (WGS) entry which is preliminary data.</text>
</comment>
<name>A0AAE1AMK7_9GAST</name>
<evidence type="ECO:0000313" key="1">
    <source>
        <dbReference type="EMBL" id="KAK3789891.1"/>
    </source>
</evidence>
<sequence>MVAHFGTIFFAEPLISLGDHCAPRVILLRLFTRGVFIVRQGEGGIYQQRELKKGNNERWAKDTREMATSLMARPLLVFLQ</sequence>
<dbReference type="AlphaFoldDB" id="A0AAE1AMK7"/>
<dbReference type="EMBL" id="JAWDGP010001626">
    <property type="protein sequence ID" value="KAK3789891.1"/>
    <property type="molecule type" value="Genomic_DNA"/>
</dbReference>
<protein>
    <submittedName>
        <fullName evidence="1">Uncharacterized protein</fullName>
    </submittedName>
</protein>
<evidence type="ECO:0000313" key="2">
    <source>
        <dbReference type="Proteomes" id="UP001283361"/>
    </source>
</evidence>
<keyword evidence="2" id="KW-1185">Reference proteome</keyword>
<proteinExistence type="predicted"/>